<dbReference type="PANTHER" id="PTHR43685:SF5">
    <property type="entry name" value="GLYCOSYLTRANSFERASE EPSE-RELATED"/>
    <property type="match status" value="1"/>
</dbReference>
<evidence type="ECO:0000256" key="1">
    <source>
        <dbReference type="ARBA" id="ARBA00006739"/>
    </source>
</evidence>
<dbReference type="RefSeq" id="WP_147156730.1">
    <property type="nucleotide sequence ID" value="NZ_BKAJ01000223.1"/>
</dbReference>
<gene>
    <name evidence="5" type="ORF">RSO01_85990</name>
</gene>
<protein>
    <recommendedName>
        <fullName evidence="4">Glycosyltransferase 2-like domain-containing protein</fullName>
    </recommendedName>
</protein>
<dbReference type="AlphaFoldDB" id="A0A512NR60"/>
<dbReference type="OrthoDB" id="6383742at2"/>
<keyword evidence="3" id="KW-0808">Transferase</keyword>
<dbReference type="Pfam" id="PF00535">
    <property type="entry name" value="Glycos_transf_2"/>
    <property type="match status" value="1"/>
</dbReference>
<evidence type="ECO:0000259" key="4">
    <source>
        <dbReference type="Pfam" id="PF00535"/>
    </source>
</evidence>
<dbReference type="CDD" id="cd00761">
    <property type="entry name" value="Glyco_tranf_GTA_type"/>
    <property type="match status" value="1"/>
</dbReference>
<evidence type="ECO:0000256" key="3">
    <source>
        <dbReference type="ARBA" id="ARBA00022679"/>
    </source>
</evidence>
<comment type="caution">
    <text evidence="5">The sequence shown here is derived from an EMBL/GenBank/DDBJ whole genome shotgun (WGS) entry which is preliminary data.</text>
</comment>
<dbReference type="InterPro" id="IPR001173">
    <property type="entry name" value="Glyco_trans_2-like"/>
</dbReference>
<dbReference type="SUPFAM" id="SSF53448">
    <property type="entry name" value="Nucleotide-diphospho-sugar transferases"/>
    <property type="match status" value="1"/>
</dbReference>
<comment type="similarity">
    <text evidence="1">Belongs to the glycosyltransferase 2 family.</text>
</comment>
<sequence>MKGLQNLTAPSGDIAPLTVAIATHDRPHLIGDALSSCCSQTLKPERVIVIHDGLSDETSEVVGKFGALNVTYLNAGKVGLGYARNLATALCKTKYLCILDDDDLMLPNRVRDHMKSFASGAQLSHGGWVNFNDRGELEFMPGKAVTEDVMVYAGAAITHGACCYETAILREFPYRDDLAGGIDFDMAMRVVRSGVKCAHTSSYVLLRRRHAASLSAVHGGDQRSIRRAIVNMIDWQRNDADIDERRAAAVKQEEFVTIAPPLNEIYSTLGGLHSAMRVVGTVPRRATAFFSLLVGLEIDWSELEIIDADPNLTATIKLACRPTRDVAVLESFDVALRKSAINGQVLSASVLQSVAGPLATSSPPESFRLLLRSVALKELFLAHRILSQKRPWDWFVASRHERFQGREGVAHYLVSAPFRKAKSATQQRIFGEDLKAFVQEQTDLSATVIE</sequence>
<feature type="domain" description="Glycosyltransferase 2-like" evidence="4">
    <location>
        <begin position="18"/>
        <end position="136"/>
    </location>
</feature>
<keyword evidence="2" id="KW-0328">Glycosyltransferase</keyword>
<evidence type="ECO:0000313" key="5">
    <source>
        <dbReference type="EMBL" id="GEP61433.1"/>
    </source>
</evidence>
<dbReference type="PANTHER" id="PTHR43685">
    <property type="entry name" value="GLYCOSYLTRANSFERASE"/>
    <property type="match status" value="1"/>
</dbReference>
<evidence type="ECO:0000256" key="2">
    <source>
        <dbReference type="ARBA" id="ARBA00022676"/>
    </source>
</evidence>
<evidence type="ECO:0000313" key="6">
    <source>
        <dbReference type="Proteomes" id="UP000321058"/>
    </source>
</evidence>
<dbReference type="GO" id="GO:0016757">
    <property type="term" value="F:glycosyltransferase activity"/>
    <property type="evidence" value="ECO:0007669"/>
    <property type="project" value="UniProtKB-KW"/>
</dbReference>
<dbReference type="Proteomes" id="UP000321058">
    <property type="component" value="Unassembled WGS sequence"/>
</dbReference>
<proteinExistence type="inferred from homology"/>
<dbReference type="InterPro" id="IPR029044">
    <property type="entry name" value="Nucleotide-diphossugar_trans"/>
</dbReference>
<reference evidence="5 6" key="1">
    <citation type="submission" date="2019-07" db="EMBL/GenBank/DDBJ databases">
        <title>Whole genome shotgun sequence of Reyranella soli NBRC 108950.</title>
        <authorList>
            <person name="Hosoyama A."/>
            <person name="Uohara A."/>
            <person name="Ohji S."/>
            <person name="Ichikawa N."/>
        </authorList>
    </citation>
    <scope>NUCLEOTIDE SEQUENCE [LARGE SCALE GENOMIC DNA]</scope>
    <source>
        <strain evidence="5 6">NBRC 108950</strain>
    </source>
</reference>
<dbReference type="InterPro" id="IPR050834">
    <property type="entry name" value="Glycosyltransf_2"/>
</dbReference>
<organism evidence="5 6">
    <name type="scientific">Reyranella soli</name>
    <dbReference type="NCBI Taxonomy" id="1230389"/>
    <lineage>
        <taxon>Bacteria</taxon>
        <taxon>Pseudomonadati</taxon>
        <taxon>Pseudomonadota</taxon>
        <taxon>Alphaproteobacteria</taxon>
        <taxon>Hyphomicrobiales</taxon>
        <taxon>Reyranellaceae</taxon>
        <taxon>Reyranella</taxon>
    </lineage>
</organism>
<dbReference type="EMBL" id="BKAJ01000223">
    <property type="protein sequence ID" value="GEP61433.1"/>
    <property type="molecule type" value="Genomic_DNA"/>
</dbReference>
<dbReference type="Gene3D" id="3.90.550.10">
    <property type="entry name" value="Spore Coat Polysaccharide Biosynthesis Protein SpsA, Chain A"/>
    <property type="match status" value="1"/>
</dbReference>
<name>A0A512NR60_9HYPH</name>
<accession>A0A512NR60</accession>
<keyword evidence="6" id="KW-1185">Reference proteome</keyword>